<organism evidence="1 2">
    <name type="scientific">Curtobacterium aetherium</name>
    <dbReference type="NCBI Taxonomy" id="2841594"/>
    <lineage>
        <taxon>Bacteria</taxon>
        <taxon>Bacillati</taxon>
        <taxon>Actinomycetota</taxon>
        <taxon>Actinomycetes</taxon>
        <taxon>Micrococcales</taxon>
        <taxon>Microbacteriaceae</taxon>
        <taxon>Curtobacterium</taxon>
    </lineage>
</organism>
<accession>A0ACD1E2U2</accession>
<gene>
    <name evidence="1" type="ORF">KM842_12960</name>
</gene>
<reference evidence="1" key="1">
    <citation type="submission" date="2021-06" db="EMBL/GenBank/DDBJ databases">
        <authorList>
            <person name="Ellington A.J."/>
            <person name="Bryan N.C."/>
            <person name="Christner B.C."/>
            <person name="Reisch C.R."/>
        </authorList>
    </citation>
    <scope>NUCLEOTIDE SEQUENCE</scope>
    <source>
        <strain evidence="1">L6-1</strain>
    </source>
</reference>
<name>A0ACD1E2U2_9MICO</name>
<protein>
    <submittedName>
        <fullName evidence="1">Uncharacterized protein</fullName>
    </submittedName>
</protein>
<evidence type="ECO:0000313" key="1">
    <source>
        <dbReference type="EMBL" id="QWS33146.1"/>
    </source>
</evidence>
<sequence>MSTYRTVTGPDDLEGRWVVVDDDDDEVELLEDVEWERPRRGQPALPEGQRKVVTAGTHRFTVGQTVELAEGAALETGFRDAVRSLWRSIVAPVSSLLVFAALHLVHTPWLDESVVRRTIVLVVATIPVVLGILGVLNGLTRSADGRVTRALAGPRMREAFDRQRGGGVTV</sequence>
<proteinExistence type="predicted"/>
<dbReference type="Proteomes" id="UP000681794">
    <property type="component" value="Chromosome"/>
</dbReference>
<evidence type="ECO:0000313" key="2">
    <source>
        <dbReference type="Proteomes" id="UP000681794"/>
    </source>
</evidence>
<dbReference type="EMBL" id="CP076544">
    <property type="protein sequence ID" value="QWS33146.1"/>
    <property type="molecule type" value="Genomic_DNA"/>
</dbReference>
<keyword evidence="2" id="KW-1185">Reference proteome</keyword>